<dbReference type="Gene3D" id="1.20.1530.20">
    <property type="match status" value="1"/>
</dbReference>
<dbReference type="PANTHER" id="PTHR36838">
    <property type="entry name" value="AUXIN EFFLUX CARRIER FAMILY PROTEIN"/>
    <property type="match status" value="1"/>
</dbReference>
<evidence type="ECO:0000256" key="6">
    <source>
        <dbReference type="ARBA" id="ARBA00022989"/>
    </source>
</evidence>
<keyword evidence="7 8" id="KW-0472">Membrane</keyword>
<keyword evidence="10" id="KW-1185">Reference proteome</keyword>
<dbReference type="STRING" id="560819.SAMN05428998_11744"/>
<evidence type="ECO:0000256" key="7">
    <source>
        <dbReference type="ARBA" id="ARBA00023136"/>
    </source>
</evidence>
<dbReference type="PANTHER" id="PTHR36838:SF4">
    <property type="entry name" value="AUXIN EFFLUX CARRIER FAMILY PROTEIN"/>
    <property type="match status" value="1"/>
</dbReference>
<keyword evidence="5 8" id="KW-0812">Transmembrane</keyword>
<gene>
    <name evidence="9" type="ORF">SAMN05428998_11744</name>
</gene>
<dbReference type="GO" id="GO:0005886">
    <property type="term" value="C:plasma membrane"/>
    <property type="evidence" value="ECO:0007669"/>
    <property type="project" value="UniProtKB-SubCell"/>
</dbReference>
<feature type="transmembrane region" description="Helical" evidence="8">
    <location>
        <begin position="166"/>
        <end position="188"/>
    </location>
</feature>
<feature type="transmembrane region" description="Helical" evidence="8">
    <location>
        <begin position="62"/>
        <end position="83"/>
    </location>
</feature>
<evidence type="ECO:0000256" key="2">
    <source>
        <dbReference type="ARBA" id="ARBA00010145"/>
    </source>
</evidence>
<evidence type="ECO:0000256" key="1">
    <source>
        <dbReference type="ARBA" id="ARBA00004651"/>
    </source>
</evidence>
<comment type="subcellular location">
    <subcellularLocation>
        <location evidence="1">Cell membrane</location>
        <topology evidence="1">Multi-pass membrane protein</topology>
    </subcellularLocation>
</comment>
<dbReference type="InterPro" id="IPR004776">
    <property type="entry name" value="Mem_transp_PIN-like"/>
</dbReference>
<proteinExistence type="inferred from homology"/>
<comment type="similarity">
    <text evidence="2">Belongs to the auxin efflux carrier (TC 2.A.69) family.</text>
</comment>
<evidence type="ECO:0000256" key="8">
    <source>
        <dbReference type="SAM" id="Phobius"/>
    </source>
</evidence>
<keyword evidence="6 8" id="KW-1133">Transmembrane helix</keyword>
<evidence type="ECO:0000256" key="3">
    <source>
        <dbReference type="ARBA" id="ARBA00022448"/>
    </source>
</evidence>
<evidence type="ECO:0000256" key="5">
    <source>
        <dbReference type="ARBA" id="ARBA00022692"/>
    </source>
</evidence>
<evidence type="ECO:0000313" key="9">
    <source>
        <dbReference type="EMBL" id="SMF48111.1"/>
    </source>
</evidence>
<sequence length="304" mass="31237">MLAVVTVILPVFLLIFLGWLLRRREFPGDHFWAPAEKLTYFVLFPSLIATTLAKADFGQLAILPMAAAIVLAILGMSALILALKPLFGVDGPGLTSVYQGTVRMNTYIGLSVAYGVHGTEGLTAAALAVAVIVPLVNVTCTLMLARYGHGAQPSPGRVARQFATNPLILACIAGGLLNVGGIGLPPVVGPMAQILSRAALPLGLLAVGAALDLRAAHAAGRVVLQTSALKLVGLPVVTWLLLQAFGVGGVAAFVAILFSALPTATSAYILARQLGGDATLMASLITIQTLVALASLPLVLGLLA</sequence>
<keyword evidence="3" id="KW-0813">Transport</keyword>
<name>A0A1Y6CCR8_9PROT</name>
<evidence type="ECO:0000256" key="4">
    <source>
        <dbReference type="ARBA" id="ARBA00022475"/>
    </source>
</evidence>
<evidence type="ECO:0000313" key="10">
    <source>
        <dbReference type="Proteomes" id="UP000192917"/>
    </source>
</evidence>
<feature type="transmembrane region" description="Helical" evidence="8">
    <location>
        <begin position="280"/>
        <end position="303"/>
    </location>
</feature>
<dbReference type="Proteomes" id="UP000192917">
    <property type="component" value="Unassembled WGS sequence"/>
</dbReference>
<feature type="transmembrane region" description="Helical" evidence="8">
    <location>
        <begin position="234"/>
        <end position="260"/>
    </location>
</feature>
<dbReference type="AlphaFoldDB" id="A0A1Y6CCR8"/>
<organism evidence="9 10">
    <name type="scientific">Tistlia consotensis USBA 355</name>
    <dbReference type="NCBI Taxonomy" id="560819"/>
    <lineage>
        <taxon>Bacteria</taxon>
        <taxon>Pseudomonadati</taxon>
        <taxon>Pseudomonadota</taxon>
        <taxon>Alphaproteobacteria</taxon>
        <taxon>Rhodospirillales</taxon>
        <taxon>Rhodovibrionaceae</taxon>
        <taxon>Tistlia</taxon>
    </lineage>
</organism>
<reference evidence="9 10" key="1">
    <citation type="submission" date="2017-04" db="EMBL/GenBank/DDBJ databases">
        <authorList>
            <person name="Afonso C.L."/>
            <person name="Miller P.J."/>
            <person name="Scott M.A."/>
            <person name="Spackman E."/>
            <person name="Goraichik I."/>
            <person name="Dimitrov K.M."/>
            <person name="Suarez D.L."/>
            <person name="Swayne D.E."/>
        </authorList>
    </citation>
    <scope>NUCLEOTIDE SEQUENCE [LARGE SCALE GENOMIC DNA]</scope>
    <source>
        <strain evidence="9 10">USBA 355</strain>
    </source>
</reference>
<accession>A0A1Y6CCR8</accession>
<feature type="transmembrane region" description="Helical" evidence="8">
    <location>
        <begin position="124"/>
        <end position="145"/>
    </location>
</feature>
<keyword evidence="4" id="KW-1003">Cell membrane</keyword>
<dbReference type="Pfam" id="PF03547">
    <property type="entry name" value="Mem_trans"/>
    <property type="match status" value="1"/>
</dbReference>
<dbReference type="RefSeq" id="WP_085124277.1">
    <property type="nucleotide sequence ID" value="NZ_FWZX01000017.1"/>
</dbReference>
<protein>
    <recommendedName>
        <fullName evidence="11">Transporter</fullName>
    </recommendedName>
</protein>
<evidence type="ECO:0008006" key="11">
    <source>
        <dbReference type="Google" id="ProtNLM"/>
    </source>
</evidence>
<dbReference type="GO" id="GO:0055085">
    <property type="term" value="P:transmembrane transport"/>
    <property type="evidence" value="ECO:0007669"/>
    <property type="project" value="InterPro"/>
</dbReference>
<dbReference type="EMBL" id="FWZX01000017">
    <property type="protein sequence ID" value="SMF48111.1"/>
    <property type="molecule type" value="Genomic_DNA"/>
</dbReference>
<feature type="transmembrane region" description="Helical" evidence="8">
    <location>
        <begin position="38"/>
        <end position="55"/>
    </location>
</feature>
<dbReference type="InterPro" id="IPR038770">
    <property type="entry name" value="Na+/solute_symporter_sf"/>
</dbReference>